<dbReference type="SUPFAM" id="SSF56672">
    <property type="entry name" value="DNA/RNA polymerases"/>
    <property type="match status" value="1"/>
</dbReference>
<dbReference type="GO" id="GO:0071897">
    <property type="term" value="P:DNA biosynthetic process"/>
    <property type="evidence" value="ECO:0007669"/>
    <property type="project" value="UniProtKB-ARBA"/>
</dbReference>
<dbReference type="InterPro" id="IPR036691">
    <property type="entry name" value="Endo/exonu/phosph_ase_sf"/>
</dbReference>
<dbReference type="SUPFAM" id="SSF57903">
    <property type="entry name" value="FYVE/PHD zinc finger"/>
    <property type="match status" value="1"/>
</dbReference>
<dbReference type="GeneID" id="108865217"/>
<keyword evidence="4" id="KW-1185">Reference proteome</keyword>
<accession>A0AAJ7L7R4</accession>
<dbReference type="KEGG" id="goe:108865217"/>
<dbReference type="Pfam" id="PF00078">
    <property type="entry name" value="RVT_1"/>
    <property type="match status" value="1"/>
</dbReference>
<dbReference type="InterPro" id="IPR013083">
    <property type="entry name" value="Znf_RING/FYVE/PHD"/>
</dbReference>
<dbReference type="AlphaFoldDB" id="A0AAJ7L7R4"/>
<feature type="region of interest" description="Disordered" evidence="2">
    <location>
        <begin position="192"/>
        <end position="264"/>
    </location>
</feature>
<dbReference type="InterPro" id="IPR000477">
    <property type="entry name" value="RT_dom"/>
</dbReference>
<dbReference type="Gene3D" id="3.30.40.10">
    <property type="entry name" value="Zinc/RING finger domain, C3HC4 (zinc finger)"/>
    <property type="match status" value="1"/>
</dbReference>
<dbReference type="PANTHER" id="PTHR19446">
    <property type="entry name" value="REVERSE TRANSCRIPTASES"/>
    <property type="match status" value="1"/>
</dbReference>
<dbReference type="InterPro" id="IPR043502">
    <property type="entry name" value="DNA/RNA_pol_sf"/>
</dbReference>
<feature type="coiled-coil region" evidence="1">
    <location>
        <begin position="164"/>
        <end position="191"/>
    </location>
</feature>
<dbReference type="Gene3D" id="3.30.70.270">
    <property type="match status" value="1"/>
</dbReference>
<feature type="compositionally biased region" description="Basic and acidic residues" evidence="2">
    <location>
        <begin position="204"/>
        <end position="224"/>
    </location>
</feature>
<evidence type="ECO:0000313" key="4">
    <source>
        <dbReference type="Proteomes" id="UP000694867"/>
    </source>
</evidence>
<dbReference type="Proteomes" id="UP000694867">
    <property type="component" value="Unplaced"/>
</dbReference>
<feature type="compositionally biased region" description="Basic and acidic residues" evidence="2">
    <location>
        <begin position="367"/>
        <end position="381"/>
    </location>
</feature>
<feature type="domain" description="Reverse transcriptase" evidence="3">
    <location>
        <begin position="755"/>
        <end position="1016"/>
    </location>
</feature>
<name>A0AAJ7L7R4_9ACAR</name>
<dbReference type="CDD" id="cd01650">
    <property type="entry name" value="RT_nLTR_like"/>
    <property type="match status" value="1"/>
</dbReference>
<keyword evidence="1" id="KW-0175">Coiled coil</keyword>
<evidence type="ECO:0000256" key="1">
    <source>
        <dbReference type="SAM" id="Coils"/>
    </source>
</evidence>
<evidence type="ECO:0000256" key="2">
    <source>
        <dbReference type="SAM" id="MobiDB-lite"/>
    </source>
</evidence>
<dbReference type="Gene3D" id="3.60.10.10">
    <property type="entry name" value="Endonuclease/exonuclease/phosphatase"/>
    <property type="match status" value="1"/>
</dbReference>
<feature type="region of interest" description="Disordered" evidence="2">
    <location>
        <begin position="358"/>
        <end position="388"/>
    </location>
</feature>
<organism evidence="4 5">
    <name type="scientific">Galendromus occidentalis</name>
    <name type="common">western predatory mite</name>
    <dbReference type="NCBI Taxonomy" id="34638"/>
    <lineage>
        <taxon>Eukaryota</taxon>
        <taxon>Metazoa</taxon>
        <taxon>Ecdysozoa</taxon>
        <taxon>Arthropoda</taxon>
        <taxon>Chelicerata</taxon>
        <taxon>Arachnida</taxon>
        <taxon>Acari</taxon>
        <taxon>Parasitiformes</taxon>
        <taxon>Mesostigmata</taxon>
        <taxon>Gamasina</taxon>
        <taxon>Phytoseioidea</taxon>
        <taxon>Phytoseiidae</taxon>
        <taxon>Typhlodrominae</taxon>
        <taxon>Galendromus</taxon>
    </lineage>
</organism>
<dbReference type="InterPro" id="IPR011011">
    <property type="entry name" value="Znf_FYVE_PHD"/>
</dbReference>
<sequence length="1234" mass="139893">MPFSRECRITSRCAVLSSASQQGKTFKPVLRGKSDKNPCCPLKHQAKLSLQSEENSRMSISRVNVRKTPDFELEAPNPQRRTPLCASCGESLYDTSRIACSTCTDWTHARKACSGLSTAEARREIMIVNFKCARCTTLGELKETEPMEEGTTTQATLILILSELRDCKSKIVNLQEDNRLLRKENAEIRITLTQLRTKTAPPPTKHESRGRSRQRKQTESETHARAPQRPRSILRNSPTAQPPSNRKEPRTKTKTSNKHRPSEGLVVSEASYANEDAKKKLERALPVAKVKYCTRKLIVTLYNSAATAENVLNHLKSNQCTADRVIRIKTKTKTDSYRCFVIQCSDLDFEEIHNNEQLWHPASHHPTQTEDRPRPEERTQDPRTGPTTQVLSWNVEGLLGFMKKDSDFDFSPYSVVMLTETFLASEPDNQIVPNFKGYYSEAQRTKGRPSGGLAILVSPLIPDTKIVFKDEHILGVANATQQTTYLVAYFTPNNPVADIIADTHKDTRASDLIEALLLIDLHLLNDAQTMTYHAHNGQSAIDLMFVSENLTSRADLKVLPTIDRKHQRLSLRVTLSNPGTKLTGNRPGPPLRRIRECDLNKHIPAISQLPEHTLDETYQQFLTLIEKSTHVQPLKKRKNKPWFDSECRSLKQLSLSKIGTAEEKRPCLPKVDIPTFEEYYGNLYLSTEAAPTFGPARQHPGGPEDWYNDYITNDEVTETLRRMKRHKAVGPDRVAIDILKDHEILTPLVTRMFNSALNSGTIPSAWRTAHVKPIFKGKSSPEDPSNYRCISLASHTYKAFTNTLANRLTLHCLPKISDNQYGFLPHRSCDQAIQSLIEYIDSNEIPTYAVFIDFKAAFDNVNRTKLLQAVAEKFDIRGKILNTFRSILQPNKLIIDSGTDLSDPVTQYKGVAQGDSISPLFFVLFINSLLTRLERRQVLAKMYADDLVIASSNAEELQRALSSLSIWCEENEMIINTGKTKAMKFRKAGATGNTKLYINRTPIQLVQSFKYLGITMQPALGFSDHADQLLTRTATTIVCLGNLQKLPLTLALKIFQIKIMPTIRYGFNCISTKLARTNLEKLDKCKLLYLKSALGLSKYTSNTFVLTLTKEKTLCEDLEELGYKFDETVWKEYKENLDRKNAEFNIQVYSEGPAFRAEGWKLANRSSRAAICRITYHGYHHKFCTRKDFFVNCDNLCTCKYCGEAGINRLHILKCIYFENRTITEIVREITKTA</sequence>
<feature type="compositionally biased region" description="Polar residues" evidence="2">
    <location>
        <begin position="234"/>
        <end position="244"/>
    </location>
</feature>
<dbReference type="SUPFAM" id="SSF56219">
    <property type="entry name" value="DNase I-like"/>
    <property type="match status" value="1"/>
</dbReference>
<reference evidence="5" key="1">
    <citation type="submission" date="2025-08" db="UniProtKB">
        <authorList>
            <consortium name="RefSeq"/>
        </authorList>
    </citation>
    <scope>IDENTIFICATION</scope>
</reference>
<proteinExistence type="predicted"/>
<dbReference type="PROSITE" id="PS50878">
    <property type="entry name" value="RT_POL"/>
    <property type="match status" value="1"/>
</dbReference>
<evidence type="ECO:0000259" key="3">
    <source>
        <dbReference type="PROSITE" id="PS50878"/>
    </source>
</evidence>
<dbReference type="RefSeq" id="XP_018497542.1">
    <property type="nucleotide sequence ID" value="XM_018642026.1"/>
</dbReference>
<protein>
    <submittedName>
        <fullName evidence="5">Uncharacterized protein LOC108865217</fullName>
    </submittedName>
</protein>
<dbReference type="InterPro" id="IPR043128">
    <property type="entry name" value="Rev_trsase/Diguanyl_cyclase"/>
</dbReference>
<evidence type="ECO:0000313" key="5">
    <source>
        <dbReference type="RefSeq" id="XP_018497542.1"/>
    </source>
</evidence>
<gene>
    <name evidence="5" type="primary">LOC108865217</name>
</gene>